<evidence type="ECO:0000313" key="14">
    <source>
        <dbReference type="Proteomes" id="UP001061958"/>
    </source>
</evidence>
<keyword evidence="4" id="KW-0227">DNA damage</keyword>
<reference evidence="13" key="2">
    <citation type="submission" date="2022-01" db="EMBL/GenBank/DDBJ databases">
        <authorList>
            <person name="Hirooka S."/>
            <person name="Miyagishima S.Y."/>
        </authorList>
    </citation>
    <scope>NUCLEOTIDE SEQUENCE</scope>
    <source>
        <strain evidence="13">NBRC 102759</strain>
    </source>
</reference>
<dbReference type="InterPro" id="IPR017907">
    <property type="entry name" value="Znf_RING_CS"/>
</dbReference>
<keyword evidence="6" id="KW-0862">Zinc</keyword>
<evidence type="ECO:0000256" key="8">
    <source>
        <dbReference type="ARBA" id="ARBA00023242"/>
    </source>
</evidence>
<dbReference type="PANTHER" id="PTHR13763:SF0">
    <property type="entry name" value="BREAST CANCER TYPE 1 SUSCEPTIBILITY PROTEIN"/>
    <property type="match status" value="1"/>
</dbReference>
<organism evidence="13 14">
    <name type="scientific">Galdieria partita</name>
    <dbReference type="NCBI Taxonomy" id="83374"/>
    <lineage>
        <taxon>Eukaryota</taxon>
        <taxon>Rhodophyta</taxon>
        <taxon>Bangiophyceae</taxon>
        <taxon>Galdieriales</taxon>
        <taxon>Galdieriaceae</taxon>
        <taxon>Galdieria</taxon>
    </lineage>
</organism>
<feature type="compositionally biased region" description="Basic and acidic residues" evidence="10">
    <location>
        <begin position="142"/>
        <end position="151"/>
    </location>
</feature>
<dbReference type="PROSITE" id="PS50089">
    <property type="entry name" value="ZF_RING_2"/>
    <property type="match status" value="1"/>
</dbReference>
<dbReference type="SUPFAM" id="SSF57850">
    <property type="entry name" value="RING/U-box"/>
    <property type="match status" value="1"/>
</dbReference>
<dbReference type="GO" id="GO:0005634">
    <property type="term" value="C:nucleus"/>
    <property type="evidence" value="ECO:0007669"/>
    <property type="project" value="UniProtKB-SubCell"/>
</dbReference>
<evidence type="ECO:0000256" key="10">
    <source>
        <dbReference type="SAM" id="MobiDB-lite"/>
    </source>
</evidence>
<dbReference type="GO" id="GO:0008270">
    <property type="term" value="F:zinc ion binding"/>
    <property type="evidence" value="ECO:0007669"/>
    <property type="project" value="UniProtKB-KW"/>
</dbReference>
<dbReference type="PANTHER" id="PTHR13763">
    <property type="entry name" value="BREAST CANCER TYPE 1 SUSCEPTIBILITY PROTEIN BRCA1"/>
    <property type="match status" value="1"/>
</dbReference>
<gene>
    <name evidence="13" type="ORF">GpartN1_g4225.t1</name>
</gene>
<sequence length="357" mass="41025">MSLATFTRLWKDSLEKLEATLTCAICCHLLKQPTLLPTCCHVFCESCIKEALASAPYCPTCKETASFQHLYAVQVPNICRMVELLSKIHQEGIFHSFLGTGGDTVGDHSTSVKQVTNMDSFLQLKRNKKRLEEGSEDTSIQQDRRSKERNQSMDIKNNKTSAKSADNEWEDFTLCILPTGLDIKQYTFLKRVIAQLGRAYLATSFHTQVTHLITGHYKVEEKVKRTMKLCMGMVSNCKILSFEWLIRCYKANDWINTLEFEMRETWIKPGPLFSHELFYLEEYKGQVPSKYELEQLITLGGGQIVTEELLLNAHTVQFIISAETDEIEMYRKYPNIVMSTRYPQQVLDRICLSSQVL</sequence>
<keyword evidence="7" id="KW-0234">DNA repair</keyword>
<comment type="caution">
    <text evidence="13">The sequence shown here is derived from an EMBL/GenBank/DDBJ whole genome shotgun (WGS) entry which is preliminary data.</text>
</comment>
<dbReference type="PROSITE" id="PS50172">
    <property type="entry name" value="BRCT"/>
    <property type="match status" value="1"/>
</dbReference>
<keyword evidence="14" id="KW-1185">Reference proteome</keyword>
<evidence type="ECO:0000259" key="12">
    <source>
        <dbReference type="PROSITE" id="PS50172"/>
    </source>
</evidence>
<dbReference type="GO" id="GO:0045944">
    <property type="term" value="P:positive regulation of transcription by RNA polymerase II"/>
    <property type="evidence" value="ECO:0007669"/>
    <property type="project" value="TreeGrafter"/>
</dbReference>
<dbReference type="SMART" id="SM00184">
    <property type="entry name" value="RING"/>
    <property type="match status" value="1"/>
</dbReference>
<evidence type="ECO:0000313" key="13">
    <source>
        <dbReference type="EMBL" id="GJQ12434.1"/>
    </source>
</evidence>
<dbReference type="GO" id="GO:0000724">
    <property type="term" value="P:double-strand break repair via homologous recombination"/>
    <property type="evidence" value="ECO:0007669"/>
    <property type="project" value="TreeGrafter"/>
</dbReference>
<protein>
    <recommendedName>
        <fullName evidence="15">RING-type E3 ubiquitin transferase BRCA1</fullName>
    </recommendedName>
</protein>
<dbReference type="SUPFAM" id="SSF52113">
    <property type="entry name" value="BRCT domain"/>
    <property type="match status" value="1"/>
</dbReference>
<feature type="compositionally biased region" description="Polar residues" evidence="10">
    <location>
        <begin position="152"/>
        <end position="161"/>
    </location>
</feature>
<keyword evidence="2" id="KW-0479">Metal-binding</keyword>
<name>A0A9C7PXL5_9RHOD</name>
<dbReference type="Pfam" id="PF00533">
    <property type="entry name" value="BRCT"/>
    <property type="match status" value="1"/>
</dbReference>
<evidence type="ECO:0000256" key="2">
    <source>
        <dbReference type="ARBA" id="ARBA00022723"/>
    </source>
</evidence>
<keyword evidence="8" id="KW-0539">Nucleus</keyword>
<dbReference type="Gene3D" id="3.40.50.10190">
    <property type="entry name" value="BRCT domain"/>
    <property type="match status" value="1"/>
</dbReference>
<dbReference type="EMBL" id="BQMJ01000033">
    <property type="protein sequence ID" value="GJQ12434.1"/>
    <property type="molecule type" value="Genomic_DNA"/>
</dbReference>
<evidence type="ECO:0000256" key="4">
    <source>
        <dbReference type="ARBA" id="ARBA00022763"/>
    </source>
</evidence>
<dbReference type="OrthoDB" id="21204at2759"/>
<dbReference type="InterPro" id="IPR031099">
    <property type="entry name" value="BRCA1-associated"/>
</dbReference>
<dbReference type="InterPro" id="IPR013083">
    <property type="entry name" value="Znf_RING/FYVE/PHD"/>
</dbReference>
<evidence type="ECO:0000256" key="5">
    <source>
        <dbReference type="ARBA" id="ARBA00022771"/>
    </source>
</evidence>
<dbReference type="GO" id="GO:0004842">
    <property type="term" value="F:ubiquitin-protein transferase activity"/>
    <property type="evidence" value="ECO:0007669"/>
    <property type="project" value="TreeGrafter"/>
</dbReference>
<feature type="region of interest" description="Disordered" evidence="10">
    <location>
        <begin position="130"/>
        <end position="161"/>
    </location>
</feature>
<comment type="subcellular location">
    <subcellularLocation>
        <location evidence="1">Nucleus</location>
    </subcellularLocation>
</comment>
<dbReference type="PROSITE" id="PS00518">
    <property type="entry name" value="ZF_RING_1"/>
    <property type="match status" value="1"/>
</dbReference>
<evidence type="ECO:0000256" key="3">
    <source>
        <dbReference type="ARBA" id="ARBA00022737"/>
    </source>
</evidence>
<feature type="domain" description="RING-type" evidence="11">
    <location>
        <begin position="23"/>
        <end position="62"/>
    </location>
</feature>
<accession>A0A9C7PXL5</accession>
<dbReference type="InterPro" id="IPR001841">
    <property type="entry name" value="Znf_RING"/>
</dbReference>
<feature type="domain" description="BRCT" evidence="12">
    <location>
        <begin position="164"/>
        <end position="262"/>
    </location>
</feature>
<dbReference type="Proteomes" id="UP001061958">
    <property type="component" value="Unassembled WGS sequence"/>
</dbReference>
<evidence type="ECO:0000256" key="6">
    <source>
        <dbReference type="ARBA" id="ARBA00022833"/>
    </source>
</evidence>
<keyword evidence="3" id="KW-0677">Repeat</keyword>
<dbReference type="InterPro" id="IPR001357">
    <property type="entry name" value="BRCT_dom"/>
</dbReference>
<evidence type="ECO:0000259" key="11">
    <source>
        <dbReference type="PROSITE" id="PS50089"/>
    </source>
</evidence>
<dbReference type="Gene3D" id="3.30.40.10">
    <property type="entry name" value="Zinc/RING finger domain, C3HC4 (zinc finger)"/>
    <property type="match status" value="1"/>
</dbReference>
<keyword evidence="5 9" id="KW-0863">Zinc-finger</keyword>
<proteinExistence type="predicted"/>
<dbReference type="InterPro" id="IPR036420">
    <property type="entry name" value="BRCT_dom_sf"/>
</dbReference>
<reference evidence="13" key="1">
    <citation type="journal article" date="2022" name="Proc. Natl. Acad. Sci. U.S.A.">
        <title>Life cycle and functional genomics of the unicellular red alga Galdieria for elucidating algal and plant evolution and industrial use.</title>
        <authorList>
            <person name="Hirooka S."/>
            <person name="Itabashi T."/>
            <person name="Ichinose T.M."/>
            <person name="Onuma R."/>
            <person name="Fujiwara T."/>
            <person name="Yamashita S."/>
            <person name="Jong L.W."/>
            <person name="Tomita R."/>
            <person name="Iwane A.H."/>
            <person name="Miyagishima S.Y."/>
        </authorList>
    </citation>
    <scope>NUCLEOTIDE SEQUENCE</scope>
    <source>
        <strain evidence="13">NBRC 102759</strain>
    </source>
</reference>
<evidence type="ECO:0008006" key="15">
    <source>
        <dbReference type="Google" id="ProtNLM"/>
    </source>
</evidence>
<evidence type="ECO:0000256" key="9">
    <source>
        <dbReference type="PROSITE-ProRule" id="PRU00175"/>
    </source>
</evidence>
<evidence type="ECO:0000256" key="7">
    <source>
        <dbReference type="ARBA" id="ARBA00023204"/>
    </source>
</evidence>
<evidence type="ECO:0000256" key="1">
    <source>
        <dbReference type="ARBA" id="ARBA00004123"/>
    </source>
</evidence>
<dbReference type="Pfam" id="PF13923">
    <property type="entry name" value="zf-C3HC4_2"/>
    <property type="match status" value="1"/>
</dbReference>
<dbReference type="AlphaFoldDB" id="A0A9C7PXL5"/>